<evidence type="ECO:0000256" key="8">
    <source>
        <dbReference type="ARBA" id="ARBA00038436"/>
    </source>
</evidence>
<dbReference type="Proteomes" id="UP000244912">
    <property type="component" value="Unassembled WGS sequence"/>
</dbReference>
<keyword evidence="3" id="KW-1003">Cell membrane</keyword>
<dbReference type="InterPro" id="IPR055348">
    <property type="entry name" value="DctQ"/>
</dbReference>
<comment type="function">
    <text evidence="9">Part of the tripartite ATP-independent periplasmic (TRAP) transport system.</text>
</comment>
<evidence type="ECO:0000256" key="4">
    <source>
        <dbReference type="ARBA" id="ARBA00022519"/>
    </source>
</evidence>
<accession>A0A2R8BZ32</accession>
<sequence length="183" mass="20301">MRFIVSLIDPATFVLAIVAGLAVVAMMVQVSLDVVMDVLFGTPVPATLTLVAGYYMPLITFLPLAFVERLESHISVEVMTQFFPARGQKHLHGWIFLFCCIVCGMLTYATWIEAVDKFHIGSFSIERGIKIVNWPVRFAAPAGYGLLCLLFLLKFIAYLAGASMHPDTRNRLDIFKNDGGPNE</sequence>
<organism evidence="11 12">
    <name type="scientific">Palleronia abyssalis</name>
    <dbReference type="NCBI Taxonomy" id="1501240"/>
    <lineage>
        <taxon>Bacteria</taxon>
        <taxon>Pseudomonadati</taxon>
        <taxon>Pseudomonadota</taxon>
        <taxon>Alphaproteobacteria</taxon>
        <taxon>Rhodobacterales</taxon>
        <taxon>Roseobacteraceae</taxon>
        <taxon>Palleronia</taxon>
    </lineage>
</organism>
<keyword evidence="6 9" id="KW-1133">Transmembrane helix</keyword>
<evidence type="ECO:0000256" key="2">
    <source>
        <dbReference type="ARBA" id="ARBA00022448"/>
    </source>
</evidence>
<dbReference type="GO" id="GO:0005886">
    <property type="term" value="C:plasma membrane"/>
    <property type="evidence" value="ECO:0007669"/>
    <property type="project" value="UniProtKB-SubCell"/>
</dbReference>
<protein>
    <recommendedName>
        <fullName evidence="9">TRAP transporter small permease protein</fullName>
    </recommendedName>
</protein>
<dbReference type="RefSeq" id="WP_108895213.1">
    <property type="nucleotide sequence ID" value="NZ_ONZF01000009.1"/>
</dbReference>
<feature type="transmembrane region" description="Helical" evidence="9">
    <location>
        <begin position="12"/>
        <end position="32"/>
    </location>
</feature>
<evidence type="ECO:0000256" key="9">
    <source>
        <dbReference type="RuleBase" id="RU369079"/>
    </source>
</evidence>
<keyword evidence="4 9" id="KW-0997">Cell inner membrane</keyword>
<evidence type="ECO:0000256" key="7">
    <source>
        <dbReference type="ARBA" id="ARBA00023136"/>
    </source>
</evidence>
<dbReference type="EMBL" id="ONZF01000009">
    <property type="protein sequence ID" value="SPJ25404.1"/>
    <property type="molecule type" value="Genomic_DNA"/>
</dbReference>
<evidence type="ECO:0000256" key="1">
    <source>
        <dbReference type="ARBA" id="ARBA00004429"/>
    </source>
</evidence>
<comment type="subunit">
    <text evidence="9">The complex comprises the extracytoplasmic solute receptor protein and the two transmembrane proteins.</text>
</comment>
<dbReference type="AlphaFoldDB" id="A0A2R8BZ32"/>
<dbReference type="InterPro" id="IPR007387">
    <property type="entry name" value="TRAP_DctQ"/>
</dbReference>
<feature type="transmembrane region" description="Helical" evidence="9">
    <location>
        <begin position="52"/>
        <end position="70"/>
    </location>
</feature>
<keyword evidence="5 9" id="KW-0812">Transmembrane</keyword>
<evidence type="ECO:0000256" key="5">
    <source>
        <dbReference type="ARBA" id="ARBA00022692"/>
    </source>
</evidence>
<gene>
    <name evidence="11" type="ORF">PAA8504_03255</name>
</gene>
<keyword evidence="12" id="KW-1185">Reference proteome</keyword>
<feature type="transmembrane region" description="Helical" evidence="9">
    <location>
        <begin position="142"/>
        <end position="161"/>
    </location>
</feature>
<dbReference type="Pfam" id="PF04290">
    <property type="entry name" value="DctQ"/>
    <property type="match status" value="1"/>
</dbReference>
<evidence type="ECO:0000313" key="12">
    <source>
        <dbReference type="Proteomes" id="UP000244912"/>
    </source>
</evidence>
<comment type="similarity">
    <text evidence="8 9">Belongs to the TRAP transporter small permease family.</text>
</comment>
<dbReference type="OrthoDB" id="4250245at2"/>
<feature type="transmembrane region" description="Helical" evidence="9">
    <location>
        <begin position="91"/>
        <end position="112"/>
    </location>
</feature>
<feature type="domain" description="Tripartite ATP-independent periplasmic transporters DctQ component" evidence="10">
    <location>
        <begin position="26"/>
        <end position="156"/>
    </location>
</feature>
<comment type="subcellular location">
    <subcellularLocation>
        <location evidence="1 9">Cell inner membrane</location>
        <topology evidence="1 9">Multi-pass membrane protein</topology>
    </subcellularLocation>
</comment>
<keyword evidence="2 9" id="KW-0813">Transport</keyword>
<evidence type="ECO:0000256" key="6">
    <source>
        <dbReference type="ARBA" id="ARBA00022989"/>
    </source>
</evidence>
<dbReference type="PANTHER" id="PTHR35011:SF10">
    <property type="entry name" value="TRAP TRANSPORTER SMALL PERMEASE PROTEIN"/>
    <property type="match status" value="1"/>
</dbReference>
<evidence type="ECO:0000256" key="3">
    <source>
        <dbReference type="ARBA" id="ARBA00022475"/>
    </source>
</evidence>
<evidence type="ECO:0000313" key="11">
    <source>
        <dbReference type="EMBL" id="SPJ25404.1"/>
    </source>
</evidence>
<evidence type="ECO:0000259" key="10">
    <source>
        <dbReference type="Pfam" id="PF04290"/>
    </source>
</evidence>
<keyword evidence="7 9" id="KW-0472">Membrane</keyword>
<dbReference type="PANTHER" id="PTHR35011">
    <property type="entry name" value="2,3-DIKETO-L-GULONATE TRAP TRANSPORTER SMALL PERMEASE PROTEIN YIAM"/>
    <property type="match status" value="1"/>
</dbReference>
<name>A0A2R8BZ32_9RHOB</name>
<reference evidence="11 12" key="1">
    <citation type="submission" date="2018-03" db="EMBL/GenBank/DDBJ databases">
        <authorList>
            <person name="Keele B.F."/>
        </authorList>
    </citation>
    <scope>NUCLEOTIDE SEQUENCE [LARGE SCALE GENOMIC DNA]</scope>
    <source>
        <strain evidence="11 12">CECT 8504</strain>
    </source>
</reference>
<proteinExistence type="inferred from homology"/>
<dbReference type="GO" id="GO:0015740">
    <property type="term" value="P:C4-dicarboxylate transport"/>
    <property type="evidence" value="ECO:0007669"/>
    <property type="project" value="TreeGrafter"/>
</dbReference>
<dbReference type="GO" id="GO:0022857">
    <property type="term" value="F:transmembrane transporter activity"/>
    <property type="evidence" value="ECO:0007669"/>
    <property type="project" value="UniProtKB-UniRule"/>
</dbReference>